<feature type="region of interest" description="Disordered" evidence="1">
    <location>
        <begin position="148"/>
        <end position="195"/>
    </location>
</feature>
<dbReference type="Gene3D" id="3.50.4.20">
    <property type="match status" value="1"/>
</dbReference>
<organism evidence="2 3">
    <name type="scientific">Suicoccus acidiformans</name>
    <dbReference type="NCBI Taxonomy" id="2036206"/>
    <lineage>
        <taxon>Bacteria</taxon>
        <taxon>Bacillati</taxon>
        <taxon>Bacillota</taxon>
        <taxon>Bacilli</taxon>
        <taxon>Lactobacillales</taxon>
        <taxon>Aerococcaceae</taxon>
        <taxon>Suicoccus</taxon>
    </lineage>
</organism>
<feature type="compositionally biased region" description="Basic residues" evidence="1">
    <location>
        <begin position="167"/>
        <end position="185"/>
    </location>
</feature>
<evidence type="ECO:0000313" key="3">
    <source>
        <dbReference type="Proteomes" id="UP000263232"/>
    </source>
</evidence>
<sequence>MSEKESLTNQLESILTYYAKGEAETYLFARIDDAHIQIEDETYTLVADYREGFDLERFKDRYDEYFAKYDYIVGDWAADQLRLRGFYQLNRQKVPRNRTIDFLDDYLKEYCNFGCAYFVLAKQDVAATYPEELVTYYQRHQQQLERNEQKLGQVDKPRQKANIQTRSKQKSQSKQAVRTKRKHKGSFIIRKKEEA</sequence>
<gene>
    <name evidence="2" type="ORF">CL176_03940</name>
</gene>
<dbReference type="InterPro" id="IPR038141">
    <property type="entry name" value="YutD-like_sf"/>
</dbReference>
<dbReference type="EMBL" id="CP023434">
    <property type="protein sequence ID" value="AXY25250.1"/>
    <property type="molecule type" value="Genomic_DNA"/>
</dbReference>
<proteinExistence type="predicted"/>
<feature type="compositionally biased region" description="Basic and acidic residues" evidence="1">
    <location>
        <begin position="148"/>
        <end position="158"/>
    </location>
</feature>
<dbReference type="RefSeq" id="WP_118990163.1">
    <property type="nucleotide sequence ID" value="NZ_CP023434.1"/>
</dbReference>
<dbReference type="KEGG" id="abae:CL176_03940"/>
<dbReference type="Proteomes" id="UP000263232">
    <property type="component" value="Chromosome"/>
</dbReference>
<dbReference type="OrthoDB" id="1650379at2"/>
<protein>
    <submittedName>
        <fullName evidence="2">Transcriptional regulator</fullName>
    </submittedName>
</protein>
<reference evidence="2 3" key="1">
    <citation type="submission" date="2017-09" db="EMBL/GenBank/DDBJ databases">
        <title>Complete genome sequence of Oxytococcus suis strain ZY16052.</title>
        <authorList>
            <person name="Li F."/>
        </authorList>
    </citation>
    <scope>NUCLEOTIDE SEQUENCE [LARGE SCALE GENOMIC DNA]</scope>
    <source>
        <strain evidence="2 3">ZY16052</strain>
    </source>
</reference>
<accession>A0A347WJJ3</accession>
<evidence type="ECO:0000313" key="2">
    <source>
        <dbReference type="EMBL" id="AXY25250.1"/>
    </source>
</evidence>
<evidence type="ECO:0000256" key="1">
    <source>
        <dbReference type="SAM" id="MobiDB-lite"/>
    </source>
</evidence>
<keyword evidence="3" id="KW-1185">Reference proteome</keyword>
<dbReference type="Pfam" id="PF06265">
    <property type="entry name" value="YutD-like"/>
    <property type="match status" value="1"/>
</dbReference>
<name>A0A347WJJ3_9LACT</name>
<dbReference type="InterPro" id="IPR009370">
    <property type="entry name" value="YutD-like"/>
</dbReference>
<dbReference type="AlphaFoldDB" id="A0A347WJJ3"/>